<dbReference type="PANTHER" id="PTHR48097:SF5">
    <property type="entry name" value="LOW SPECIFICITY L-THREONINE ALDOLASE"/>
    <property type="match status" value="1"/>
</dbReference>
<comment type="catalytic activity">
    <reaction evidence="5">
        <text>L-allo-threonine = acetaldehyde + glycine</text>
        <dbReference type="Rhea" id="RHEA:26209"/>
        <dbReference type="ChEBI" id="CHEBI:15343"/>
        <dbReference type="ChEBI" id="CHEBI:57305"/>
        <dbReference type="ChEBI" id="CHEBI:58585"/>
        <dbReference type="EC" id="4.1.2.48"/>
    </reaction>
</comment>
<comment type="subunit">
    <text evidence="3">Homotetramer.</text>
</comment>
<dbReference type="GO" id="GO:0008732">
    <property type="term" value="F:L-allo-threonine aldolase activity"/>
    <property type="evidence" value="ECO:0007669"/>
    <property type="project" value="RHEA"/>
</dbReference>
<organism evidence="7 8">
    <name type="scientific">Roseinatronobacter thiooxidans</name>
    <dbReference type="NCBI Taxonomy" id="121821"/>
    <lineage>
        <taxon>Bacteria</taxon>
        <taxon>Pseudomonadati</taxon>
        <taxon>Pseudomonadota</taxon>
        <taxon>Alphaproteobacteria</taxon>
        <taxon>Rhodobacterales</taxon>
        <taxon>Paracoccaceae</taxon>
        <taxon>Roseinatronobacter</taxon>
    </lineage>
</organism>
<dbReference type="PANTHER" id="PTHR48097">
    <property type="entry name" value="L-THREONINE ALDOLASE-RELATED"/>
    <property type="match status" value="1"/>
</dbReference>
<keyword evidence="4 5" id="KW-0663">Pyridoxal phosphate</keyword>
<comment type="cofactor">
    <cofactor evidence="1 5">
        <name>pyridoxal 5'-phosphate</name>
        <dbReference type="ChEBI" id="CHEBI:597326"/>
    </cofactor>
</comment>
<evidence type="ECO:0000259" key="6">
    <source>
        <dbReference type="Pfam" id="PF01212"/>
    </source>
</evidence>
<feature type="domain" description="Aromatic amino acid beta-eliminating lyase/threonine aldolase" evidence="6">
    <location>
        <begin position="3"/>
        <end position="283"/>
    </location>
</feature>
<comment type="similarity">
    <text evidence="2 5">Belongs to the threonine aldolase family.</text>
</comment>
<proteinExistence type="inferred from homology"/>
<dbReference type="EC" id="4.1.2.48" evidence="5"/>
<dbReference type="EMBL" id="QKZQ01000007">
    <property type="protein sequence ID" value="PZX44599.1"/>
    <property type="molecule type" value="Genomic_DNA"/>
</dbReference>
<evidence type="ECO:0000313" key="8">
    <source>
        <dbReference type="Proteomes" id="UP000249364"/>
    </source>
</evidence>
<dbReference type="InterPro" id="IPR026273">
    <property type="entry name" value="Low_specificity_L-TA_bact"/>
</dbReference>
<protein>
    <recommendedName>
        <fullName evidence="5">L-threonine aldolase</fullName>
        <ecNumber evidence="5">4.1.2.48</ecNumber>
    </recommendedName>
</protein>
<comment type="function">
    <text evidence="5">Catalyzes the cleavage of L-allo-threonine and L-threonine to glycine and acetaldehyde.</text>
</comment>
<dbReference type="Proteomes" id="UP000249364">
    <property type="component" value="Unassembled WGS sequence"/>
</dbReference>
<evidence type="ECO:0000256" key="2">
    <source>
        <dbReference type="ARBA" id="ARBA00006966"/>
    </source>
</evidence>
<dbReference type="InterPro" id="IPR001597">
    <property type="entry name" value="ArAA_b-elim_lyase/Thr_aldolase"/>
</dbReference>
<name>A0A2W7QSY3_9RHOB</name>
<dbReference type="AlphaFoldDB" id="A0A2W7QSY3"/>
<dbReference type="GO" id="GO:0006567">
    <property type="term" value="P:L-threonine catabolic process"/>
    <property type="evidence" value="ECO:0007669"/>
    <property type="project" value="UniProtKB-UniRule"/>
</dbReference>
<dbReference type="OrthoDB" id="9774495at2"/>
<dbReference type="Pfam" id="PF01212">
    <property type="entry name" value="Beta_elim_lyase"/>
    <property type="match status" value="1"/>
</dbReference>
<comment type="caution">
    <text evidence="7">The sequence shown here is derived from an EMBL/GenBank/DDBJ whole genome shotgun (WGS) entry which is preliminary data.</text>
</comment>
<dbReference type="Gene3D" id="3.90.1150.10">
    <property type="entry name" value="Aspartate Aminotransferase, domain 1"/>
    <property type="match status" value="1"/>
</dbReference>
<comment type="catalytic activity">
    <reaction evidence="5">
        <text>L-threonine = acetaldehyde + glycine</text>
        <dbReference type="Rhea" id="RHEA:19625"/>
        <dbReference type="ChEBI" id="CHEBI:15343"/>
        <dbReference type="ChEBI" id="CHEBI:57305"/>
        <dbReference type="ChEBI" id="CHEBI:57926"/>
        <dbReference type="EC" id="4.1.2.48"/>
    </reaction>
</comment>
<evidence type="ECO:0000256" key="3">
    <source>
        <dbReference type="ARBA" id="ARBA00011881"/>
    </source>
</evidence>
<dbReference type="RefSeq" id="WP_071469681.1">
    <property type="nucleotide sequence ID" value="NZ_MEHT01000017.1"/>
</dbReference>
<evidence type="ECO:0000256" key="4">
    <source>
        <dbReference type="ARBA" id="ARBA00022898"/>
    </source>
</evidence>
<sequence length="350" mass="37833">MYFASDNTSGMPERIVNAIIQANSGYASGYGTDPSMAQLSTRIREVFEAPEAEVFLVTTGSAANALALSSYCPPWGAVYCHALAHIEVDECGAPEFYTGGAKLTHVAGADGKMDPQALADTLARAGRGVVHHVQPGIVSLTNLTECGTRYSAAEISALAEIARSHGLPVHLDGARFANALVAEGCSPADMSWRAGVDVLSLGGTKNGLMGVEAVVMFDPARAWEFQLRRKRGGHLWSKHRYLSAQMAAWLEDGFWLDLARDANAMAARLEQGLRAYPQVDVSFPRGGNMLFARWPRAWHARLHEDGAKYYLWPDHETLAGPEETPLGARLVCSWNTSPAQVDGFLERMGA</sequence>
<keyword evidence="5" id="KW-0456">Lyase</keyword>
<gene>
    <name evidence="7" type="ORF">LY56_01848</name>
</gene>
<evidence type="ECO:0000313" key="7">
    <source>
        <dbReference type="EMBL" id="PZX44599.1"/>
    </source>
</evidence>
<dbReference type="InterPro" id="IPR015421">
    <property type="entry name" value="PyrdxlP-dep_Trfase_major"/>
</dbReference>
<dbReference type="PIRSF" id="PIRSF038940">
    <property type="entry name" value="Low_specificity_LTA"/>
    <property type="match status" value="1"/>
</dbReference>
<accession>A0A2W7QSY3</accession>
<dbReference type="Gene3D" id="3.40.640.10">
    <property type="entry name" value="Type I PLP-dependent aspartate aminotransferase-like (Major domain)"/>
    <property type="match status" value="1"/>
</dbReference>
<keyword evidence="8" id="KW-1185">Reference proteome</keyword>
<reference evidence="7 8" key="1">
    <citation type="submission" date="2018-06" db="EMBL/GenBank/DDBJ databases">
        <title>Genomic Encyclopedia of Archaeal and Bacterial Type Strains, Phase II (KMG-II): from individual species to whole genera.</title>
        <authorList>
            <person name="Goeker M."/>
        </authorList>
    </citation>
    <scope>NUCLEOTIDE SEQUENCE [LARGE SCALE GENOMIC DNA]</scope>
    <source>
        <strain evidence="7 8">DSM 13087</strain>
    </source>
</reference>
<evidence type="ECO:0000256" key="1">
    <source>
        <dbReference type="ARBA" id="ARBA00001933"/>
    </source>
</evidence>
<dbReference type="InterPro" id="IPR015424">
    <property type="entry name" value="PyrdxlP-dep_Trfase"/>
</dbReference>
<dbReference type="SUPFAM" id="SSF53383">
    <property type="entry name" value="PLP-dependent transferases"/>
    <property type="match status" value="1"/>
</dbReference>
<dbReference type="InterPro" id="IPR015422">
    <property type="entry name" value="PyrdxlP-dep_Trfase_small"/>
</dbReference>
<evidence type="ECO:0000256" key="5">
    <source>
        <dbReference type="PIRNR" id="PIRNR038940"/>
    </source>
</evidence>
<dbReference type="STRING" id="121821.GCA_001870675_00875"/>